<accession>A0A6H1ZTF4</accession>
<sequence>MKKRIYYKTFSEMAEAMKEFNKAGIPNISYANPITKEYWIEIEERGQL</sequence>
<proteinExistence type="predicted"/>
<evidence type="ECO:0000313" key="1">
    <source>
        <dbReference type="EMBL" id="QJA50742.1"/>
    </source>
</evidence>
<organism evidence="1">
    <name type="scientific">viral metagenome</name>
    <dbReference type="NCBI Taxonomy" id="1070528"/>
    <lineage>
        <taxon>unclassified sequences</taxon>
        <taxon>metagenomes</taxon>
        <taxon>organismal metagenomes</taxon>
    </lineage>
</organism>
<dbReference type="AlphaFoldDB" id="A0A6H1ZTF4"/>
<gene>
    <name evidence="1" type="ORF">TM448A01889_0007</name>
</gene>
<name>A0A6H1ZTF4_9ZZZZ</name>
<dbReference type="EMBL" id="MT144215">
    <property type="protein sequence ID" value="QJA50742.1"/>
    <property type="molecule type" value="Genomic_DNA"/>
</dbReference>
<reference evidence="1" key="1">
    <citation type="submission" date="2020-03" db="EMBL/GenBank/DDBJ databases">
        <title>The deep terrestrial virosphere.</title>
        <authorList>
            <person name="Holmfeldt K."/>
            <person name="Nilsson E."/>
            <person name="Simone D."/>
            <person name="Lopez-Fernandez M."/>
            <person name="Wu X."/>
            <person name="de Brujin I."/>
            <person name="Lundin D."/>
            <person name="Andersson A."/>
            <person name="Bertilsson S."/>
            <person name="Dopson M."/>
        </authorList>
    </citation>
    <scope>NUCLEOTIDE SEQUENCE</scope>
    <source>
        <strain evidence="1">TM448A01889</strain>
    </source>
</reference>
<protein>
    <submittedName>
        <fullName evidence="1">Uncharacterized protein</fullName>
    </submittedName>
</protein>